<dbReference type="AlphaFoldDB" id="A0AAQ3UTU1"/>
<evidence type="ECO:0000256" key="2">
    <source>
        <dbReference type="ARBA" id="ARBA00022729"/>
    </source>
</evidence>
<feature type="chain" id="PRO_5043026704" description="Wall-associated receptor kinase galacturonan-binding domain-containing protein" evidence="3">
    <location>
        <begin position="24"/>
        <end position="333"/>
    </location>
</feature>
<proteinExistence type="predicted"/>
<organism evidence="5 6">
    <name type="scientific">Paspalum notatum var. saurae</name>
    <dbReference type="NCBI Taxonomy" id="547442"/>
    <lineage>
        <taxon>Eukaryota</taxon>
        <taxon>Viridiplantae</taxon>
        <taxon>Streptophyta</taxon>
        <taxon>Embryophyta</taxon>
        <taxon>Tracheophyta</taxon>
        <taxon>Spermatophyta</taxon>
        <taxon>Magnoliopsida</taxon>
        <taxon>Liliopsida</taxon>
        <taxon>Poales</taxon>
        <taxon>Poaceae</taxon>
        <taxon>PACMAD clade</taxon>
        <taxon>Panicoideae</taxon>
        <taxon>Andropogonodae</taxon>
        <taxon>Paspaleae</taxon>
        <taxon>Paspalinae</taxon>
        <taxon>Paspalum</taxon>
    </lineage>
</organism>
<comment type="subcellular location">
    <subcellularLocation>
        <location evidence="1">Membrane</location>
        <topology evidence="1">Single-pass membrane protein</topology>
    </subcellularLocation>
</comment>
<dbReference type="Proteomes" id="UP001341281">
    <property type="component" value="Chromosome 10"/>
</dbReference>
<evidence type="ECO:0000313" key="6">
    <source>
        <dbReference type="Proteomes" id="UP001341281"/>
    </source>
</evidence>
<dbReference type="EMBL" id="CP144754">
    <property type="protein sequence ID" value="WVZ98504.1"/>
    <property type="molecule type" value="Genomic_DNA"/>
</dbReference>
<gene>
    <name evidence="5" type="ORF">U9M48_043937</name>
</gene>
<keyword evidence="6" id="KW-1185">Reference proteome</keyword>
<evidence type="ECO:0000259" key="4">
    <source>
        <dbReference type="Pfam" id="PF13947"/>
    </source>
</evidence>
<name>A0AAQ3UTU1_PASNO</name>
<evidence type="ECO:0000313" key="5">
    <source>
        <dbReference type="EMBL" id="WVZ98504.1"/>
    </source>
</evidence>
<dbReference type="InterPro" id="IPR025287">
    <property type="entry name" value="WAK_GUB"/>
</dbReference>
<feature type="signal peptide" evidence="3">
    <location>
        <begin position="1"/>
        <end position="23"/>
    </location>
</feature>
<evidence type="ECO:0000256" key="1">
    <source>
        <dbReference type="ARBA" id="ARBA00004167"/>
    </source>
</evidence>
<feature type="domain" description="Wall-associated receptor kinase galacturonan-binding" evidence="4">
    <location>
        <begin position="39"/>
        <end position="96"/>
    </location>
</feature>
<accession>A0AAQ3UTU1</accession>
<protein>
    <recommendedName>
        <fullName evidence="4">Wall-associated receptor kinase galacturonan-binding domain-containing protein</fullName>
    </recommendedName>
</protein>
<dbReference type="GO" id="GO:0030247">
    <property type="term" value="F:polysaccharide binding"/>
    <property type="evidence" value="ECO:0007669"/>
    <property type="project" value="InterPro"/>
</dbReference>
<dbReference type="PANTHER" id="PTHR33355:SF3">
    <property type="entry name" value="WALL-ASSOCIATED RECEPTOR KINASE GALACTURONAN-BINDING PROTEIN"/>
    <property type="match status" value="1"/>
</dbReference>
<dbReference type="Pfam" id="PF13947">
    <property type="entry name" value="GUB_WAK_bind"/>
    <property type="match status" value="1"/>
</dbReference>
<dbReference type="GO" id="GO:0016020">
    <property type="term" value="C:membrane"/>
    <property type="evidence" value="ECO:0007669"/>
    <property type="project" value="UniProtKB-SubCell"/>
</dbReference>
<reference evidence="5 6" key="1">
    <citation type="submission" date="2024-02" db="EMBL/GenBank/DDBJ databases">
        <title>High-quality chromosome-scale genome assembly of Pensacola bahiagrass (Paspalum notatum Flugge var. saurae).</title>
        <authorList>
            <person name="Vega J.M."/>
            <person name="Podio M."/>
            <person name="Orjuela J."/>
            <person name="Siena L.A."/>
            <person name="Pessino S.C."/>
            <person name="Combes M.C."/>
            <person name="Mariac C."/>
            <person name="Albertini E."/>
            <person name="Pupilli F."/>
            <person name="Ortiz J.P.A."/>
            <person name="Leblanc O."/>
        </authorList>
    </citation>
    <scope>NUCLEOTIDE SEQUENCE [LARGE SCALE GENOMIC DNA]</scope>
    <source>
        <strain evidence="5">R1</strain>
        <tissue evidence="5">Leaf</tissue>
    </source>
</reference>
<keyword evidence="2 3" id="KW-0732">Signal</keyword>
<sequence>MAPPRRPFLAASLALLCTACTMAPPLASVAGANVPITTCRSFCGNITVDYPFALRPGCGHAGLRDLLFCINGALMLHLPSGSYRVLDVDYAYRGLTLHEPAMSDCRALDRAPAGRGNGFVLEPWREPYLSPDPDNAFLLLGCRATSPLFQGFPDRHLPCRNVSGMGCGDYLGCPAWDDFYSGGGSRRRPSGDAAYGAAVQGQPPECCAVPWSAIRAVNVSRLECEGYSSAYSLAPVRAEGGAAGWAYGIRVAWTLPESNRGFCGACRATGGACGHDMESQADLCLCGDWNSTSNCDSSADAERSGAAPCPVAAPRWAVLASGLMMSLWWYAWR</sequence>
<dbReference type="PANTHER" id="PTHR33355">
    <property type="entry name" value="WALL-ASSOCIATED RECEPTOR KINASE CARBOXY-TERMINAL PROTEIN-RELATED"/>
    <property type="match status" value="1"/>
</dbReference>
<evidence type="ECO:0000256" key="3">
    <source>
        <dbReference type="SAM" id="SignalP"/>
    </source>
</evidence>